<feature type="region of interest" description="Disordered" evidence="1">
    <location>
        <begin position="1"/>
        <end position="32"/>
    </location>
</feature>
<feature type="transmembrane region" description="Helical" evidence="2">
    <location>
        <begin position="39"/>
        <end position="62"/>
    </location>
</feature>
<dbReference type="PANTHER" id="PTHR30627:SF24">
    <property type="entry name" value="PENICILLIN-BINDING PROTEIN 4B"/>
    <property type="match status" value="1"/>
</dbReference>
<keyword evidence="2" id="KW-0812">Transmembrane</keyword>
<keyword evidence="2" id="KW-0472">Membrane</keyword>
<dbReference type="InterPro" id="IPR007887">
    <property type="entry name" value="MecA_N"/>
</dbReference>
<feature type="domain" description="NTF2-like N-terminal transpeptidase" evidence="4">
    <location>
        <begin position="67"/>
        <end position="177"/>
    </location>
</feature>
<sequence length="594" mass="61565">MSDHPVFSDQAGSGSAVPPPPPPPSGVSGPSPRRRWRTLVLVGAALVLVLALTGGVASWLLLRGPQPVDTAVAYTEAWADQDYEAMGDLAAGESAELVAAHTEVAERLGVDAVQVDLGDVAYDPETDTRASAPVGVTLELDRAGAWSYDSELHLELSADTWQVDFTPATIHPDLSEGMTLARVNDWEERGHVLAADGTRIDSEQASGSLQLLSGSVGAADAEEAEELGPIYAEGDPVGLSGLQRTFQEELAGSPATSIRVVDVDAEDPTAADLAEDPEEFPEVEAFAGQPGTDVTTTIDVAVQQAAEQTIATAEEPSALVAVRPDTGEILASANAPAGYDRAVAGQYAPGSTFKVVSYAALLDAGMGMDATLDCPETATVGGWEFSNAGDAAYGEQSVTEAFATSCNTALLQEVEQRLDAEDQLAAAQQFGFNTELDIGVAATEPQFPDPDGAPRLIAESMGQGQLLTSPLHMATIPAAVSAGQWHAPRLVTAPEPTDVPEPRPIASAEELRSMMRAVITEGTAEDAGFGDGVFGKTGSAEYGEREDEDDELESHAWFVGFDEGHDIAFAVLVEGGGSGGGVAAPLGADFLAAL</sequence>
<dbReference type="Pfam" id="PF05223">
    <property type="entry name" value="MecA_N"/>
    <property type="match status" value="1"/>
</dbReference>
<evidence type="ECO:0000313" key="5">
    <source>
        <dbReference type="EMBL" id="MDS1269169.1"/>
    </source>
</evidence>
<dbReference type="Gene3D" id="3.40.710.10">
    <property type="entry name" value="DD-peptidase/beta-lactamase superfamily"/>
    <property type="match status" value="1"/>
</dbReference>
<dbReference type="SUPFAM" id="SSF54427">
    <property type="entry name" value="NTF2-like"/>
    <property type="match status" value="1"/>
</dbReference>
<dbReference type="PANTHER" id="PTHR30627">
    <property type="entry name" value="PEPTIDOGLYCAN D,D-TRANSPEPTIDASE"/>
    <property type="match status" value="1"/>
</dbReference>
<dbReference type="Pfam" id="PF00905">
    <property type="entry name" value="Transpeptidase"/>
    <property type="match status" value="1"/>
</dbReference>
<feature type="domain" description="Penicillin-binding protein transpeptidase" evidence="3">
    <location>
        <begin position="319"/>
        <end position="591"/>
    </location>
</feature>
<evidence type="ECO:0000256" key="1">
    <source>
        <dbReference type="SAM" id="MobiDB-lite"/>
    </source>
</evidence>
<gene>
    <name evidence="5" type="ORF">RIF23_02535</name>
</gene>
<keyword evidence="2" id="KW-1133">Transmembrane helix</keyword>
<dbReference type="InterPro" id="IPR032710">
    <property type="entry name" value="NTF2-like_dom_sf"/>
</dbReference>
<keyword evidence="6" id="KW-1185">Reference proteome</keyword>
<dbReference type="EMBL" id="JAVLVT010000001">
    <property type="protein sequence ID" value="MDS1269169.1"/>
    <property type="molecule type" value="Genomic_DNA"/>
</dbReference>
<dbReference type="InterPro" id="IPR001460">
    <property type="entry name" value="PCN-bd_Tpept"/>
</dbReference>
<dbReference type="InterPro" id="IPR050515">
    <property type="entry name" value="Beta-lactam/transpept"/>
</dbReference>
<dbReference type="Gene3D" id="3.10.450.100">
    <property type="entry name" value="NTF2-like, domain 1"/>
    <property type="match status" value="1"/>
</dbReference>
<name>A0ABU2H2S9_9ACTN</name>
<evidence type="ECO:0000313" key="6">
    <source>
        <dbReference type="Proteomes" id="UP001250214"/>
    </source>
</evidence>
<accession>A0ABU2H2S9</accession>
<dbReference type="InterPro" id="IPR012338">
    <property type="entry name" value="Beta-lactam/transpept-like"/>
</dbReference>
<proteinExistence type="predicted"/>
<dbReference type="SUPFAM" id="SSF56601">
    <property type="entry name" value="beta-lactamase/transpeptidase-like"/>
    <property type="match status" value="1"/>
</dbReference>
<evidence type="ECO:0000259" key="4">
    <source>
        <dbReference type="Pfam" id="PF05223"/>
    </source>
</evidence>
<evidence type="ECO:0000259" key="3">
    <source>
        <dbReference type="Pfam" id="PF00905"/>
    </source>
</evidence>
<organism evidence="5 6">
    <name type="scientific">Lipingzhangella rawalii</name>
    <dbReference type="NCBI Taxonomy" id="2055835"/>
    <lineage>
        <taxon>Bacteria</taxon>
        <taxon>Bacillati</taxon>
        <taxon>Actinomycetota</taxon>
        <taxon>Actinomycetes</taxon>
        <taxon>Streptosporangiales</taxon>
        <taxon>Nocardiopsidaceae</taxon>
        <taxon>Lipingzhangella</taxon>
    </lineage>
</organism>
<feature type="region of interest" description="Disordered" evidence="1">
    <location>
        <begin position="529"/>
        <end position="549"/>
    </location>
</feature>
<dbReference type="Proteomes" id="UP001250214">
    <property type="component" value="Unassembled WGS sequence"/>
</dbReference>
<comment type="caution">
    <text evidence="5">The sequence shown here is derived from an EMBL/GenBank/DDBJ whole genome shotgun (WGS) entry which is preliminary data.</text>
</comment>
<evidence type="ECO:0000256" key="2">
    <source>
        <dbReference type="SAM" id="Phobius"/>
    </source>
</evidence>
<protein>
    <submittedName>
        <fullName evidence="5">Penicillin-binding transpeptidase domain-containing protein</fullName>
    </submittedName>
</protein>
<reference evidence="6" key="1">
    <citation type="submission" date="2023-07" db="EMBL/GenBank/DDBJ databases">
        <title>Novel species in the genus Lipingzhangella isolated from Sambhar Salt Lake.</title>
        <authorList>
            <person name="Jiya N."/>
            <person name="Kajale S."/>
            <person name="Sharma A."/>
        </authorList>
    </citation>
    <scope>NUCLEOTIDE SEQUENCE [LARGE SCALE GENOMIC DNA]</scope>
    <source>
        <strain evidence="6">LS1_29</strain>
    </source>
</reference>